<feature type="compositionally biased region" description="Basic and acidic residues" evidence="6">
    <location>
        <begin position="263"/>
        <end position="273"/>
    </location>
</feature>
<dbReference type="SUPFAM" id="SSF57716">
    <property type="entry name" value="Glucocorticoid receptor-like (DNA-binding domain)"/>
    <property type="match status" value="1"/>
</dbReference>
<dbReference type="InterPro" id="IPR001510">
    <property type="entry name" value="Znf_PARP"/>
</dbReference>
<comment type="subcellular location">
    <subcellularLocation>
        <location evidence="1">Nucleus</location>
    </subcellularLocation>
</comment>
<dbReference type="Pfam" id="PF00645">
    <property type="entry name" value="zf-PARP"/>
    <property type="match status" value="1"/>
</dbReference>
<feature type="region of interest" description="Disordered" evidence="6">
    <location>
        <begin position="1"/>
        <end position="27"/>
    </location>
</feature>
<dbReference type="GO" id="GO:0005634">
    <property type="term" value="C:nucleus"/>
    <property type="evidence" value="ECO:0007669"/>
    <property type="project" value="UniProtKB-SubCell"/>
</dbReference>
<proteinExistence type="predicted"/>
<reference evidence="8 9" key="1">
    <citation type="submission" date="2015-12" db="EMBL/GenBank/DDBJ databases">
        <title>Draft genome sequence of Moniliophthora roreri, the causal agent of frosty pod rot of cacao.</title>
        <authorList>
            <person name="Aime M.C."/>
            <person name="Diaz-Valderrama J.R."/>
            <person name="Kijpornyongpan T."/>
            <person name="Phillips-Mora W."/>
        </authorList>
    </citation>
    <scope>NUCLEOTIDE SEQUENCE [LARGE SCALE GENOMIC DNA]</scope>
    <source>
        <strain evidence="8 9">MCA 2952</strain>
    </source>
</reference>
<feature type="compositionally biased region" description="Basic and acidic residues" evidence="6">
    <location>
        <begin position="224"/>
        <end position="249"/>
    </location>
</feature>
<evidence type="ECO:0000259" key="7">
    <source>
        <dbReference type="PROSITE" id="PS50064"/>
    </source>
</evidence>
<keyword evidence="5" id="KW-0539">Nucleus</keyword>
<evidence type="ECO:0000313" key="9">
    <source>
        <dbReference type="Proteomes" id="UP000054988"/>
    </source>
</evidence>
<evidence type="ECO:0000256" key="6">
    <source>
        <dbReference type="SAM" id="MobiDB-lite"/>
    </source>
</evidence>
<dbReference type="SMART" id="SM01336">
    <property type="entry name" value="zf-PARP"/>
    <property type="match status" value="1"/>
</dbReference>
<dbReference type="Proteomes" id="UP000054988">
    <property type="component" value="Unassembled WGS sequence"/>
</dbReference>
<feature type="compositionally biased region" description="Acidic residues" evidence="6">
    <location>
        <begin position="211"/>
        <end position="223"/>
    </location>
</feature>
<keyword evidence="4" id="KW-0862">Zinc</keyword>
<evidence type="ECO:0000313" key="8">
    <source>
        <dbReference type="EMBL" id="KTB46512.1"/>
    </source>
</evidence>
<keyword evidence="3" id="KW-0863">Zinc-finger</keyword>
<accession>A0A0W0GD61</accession>
<keyword evidence="2" id="KW-0479">Metal-binding</keyword>
<dbReference type="GO" id="GO:0003677">
    <property type="term" value="F:DNA binding"/>
    <property type="evidence" value="ECO:0007669"/>
    <property type="project" value="InterPro"/>
</dbReference>
<comment type="caution">
    <text evidence="8">The sequence shown here is derived from an EMBL/GenBank/DDBJ whole genome shotgun (WGS) entry which is preliminary data.</text>
</comment>
<organism evidence="8 9">
    <name type="scientific">Moniliophthora roreri</name>
    <name type="common">Frosty pod rot fungus</name>
    <name type="synonym">Monilia roreri</name>
    <dbReference type="NCBI Taxonomy" id="221103"/>
    <lineage>
        <taxon>Eukaryota</taxon>
        <taxon>Fungi</taxon>
        <taxon>Dikarya</taxon>
        <taxon>Basidiomycota</taxon>
        <taxon>Agaricomycotina</taxon>
        <taxon>Agaricomycetes</taxon>
        <taxon>Agaricomycetidae</taxon>
        <taxon>Agaricales</taxon>
        <taxon>Marasmiineae</taxon>
        <taxon>Marasmiaceae</taxon>
        <taxon>Moniliophthora</taxon>
    </lineage>
</organism>
<evidence type="ECO:0000256" key="1">
    <source>
        <dbReference type="ARBA" id="ARBA00004123"/>
    </source>
</evidence>
<feature type="compositionally biased region" description="Polar residues" evidence="6">
    <location>
        <begin position="1"/>
        <end position="11"/>
    </location>
</feature>
<feature type="compositionally biased region" description="Basic and acidic residues" evidence="6">
    <location>
        <begin position="83"/>
        <end position="158"/>
    </location>
</feature>
<dbReference type="PROSITE" id="PS50064">
    <property type="entry name" value="ZF_PARP_2"/>
    <property type="match status" value="1"/>
</dbReference>
<dbReference type="GO" id="GO:0008270">
    <property type="term" value="F:zinc ion binding"/>
    <property type="evidence" value="ECO:0007669"/>
    <property type="project" value="UniProtKB-KW"/>
</dbReference>
<feature type="compositionally biased region" description="Basic and acidic residues" evidence="6">
    <location>
        <begin position="313"/>
        <end position="328"/>
    </location>
</feature>
<feature type="compositionally biased region" description="Basic and acidic residues" evidence="6">
    <location>
        <begin position="345"/>
        <end position="359"/>
    </location>
</feature>
<feature type="compositionally biased region" description="Polar residues" evidence="6">
    <location>
        <begin position="391"/>
        <end position="415"/>
    </location>
</feature>
<name>A0A0W0GD61_MONRR</name>
<dbReference type="Gene3D" id="3.30.1740.10">
    <property type="entry name" value="Zinc finger, PARP-type"/>
    <property type="match status" value="1"/>
</dbReference>
<feature type="compositionally biased region" description="Low complexity" evidence="6">
    <location>
        <begin position="364"/>
        <end position="378"/>
    </location>
</feature>
<gene>
    <name evidence="8" type="ORF">WG66_910</name>
</gene>
<dbReference type="EMBL" id="LATX01000324">
    <property type="protein sequence ID" value="KTB46512.1"/>
    <property type="molecule type" value="Genomic_DNA"/>
</dbReference>
<evidence type="ECO:0000256" key="4">
    <source>
        <dbReference type="ARBA" id="ARBA00022833"/>
    </source>
</evidence>
<sequence length="513" mass="57109">MSDAETPNTKSGNKKDPEPLPDPPFKVEYASSGRAKCKVGCSTVIEKDALRLGTAKPFRGICAYEFKHWGCVTPEDIKAIHEHESESGVKITGMDDLRTEDQERAKKALKKGHVDEKDAQAQKAKSDIARVKEAEKEKEKKEEKKRKSENADTDGEPKTKKKKTKNSEDSEKPKETKEKKPKKKEEKEKHVAPRTKEEKKTQKPAPASSQPDEEIVPDSEEEADHEKHKAEEKKSPKKDKDRRLSKNKDSSMTSIDWPPTPPRSDKDAKEKGKEKKKSPKKQKSPKKKAANDEDDQMDIDEVSKLVTQASIDKLLDDKPKKPEKKAEMSDSDSENEALVSKKPTKKLEVADNAKEDPKAKTTPKKASTTKGTAKPKTAPQEKVKAKLAPRKSTSMATSIPGARTSTSVPPTPTHNSANPVFVDLSGIAPFLRSPHHQLPNPTRLPPPKVPLSEFCKKYELSDALQEKLKGLNIDGPHVLRLIKDEALEKKGLSIGEVAGLRDAEERWMTDHAT</sequence>
<protein>
    <recommendedName>
        <fullName evidence="7">PARP-type domain-containing protein</fullName>
    </recommendedName>
</protein>
<feature type="compositionally biased region" description="Basic and acidic residues" evidence="6">
    <location>
        <begin position="165"/>
        <end position="201"/>
    </location>
</feature>
<feature type="region of interest" description="Disordered" evidence="6">
    <location>
        <begin position="83"/>
        <end position="415"/>
    </location>
</feature>
<feature type="domain" description="PARP-type" evidence="7">
    <location>
        <begin position="25"/>
        <end position="113"/>
    </location>
</feature>
<dbReference type="InterPro" id="IPR036957">
    <property type="entry name" value="Znf_PARP_sf"/>
</dbReference>
<feature type="compositionally biased region" description="Basic residues" evidence="6">
    <location>
        <begin position="274"/>
        <end position="288"/>
    </location>
</feature>
<evidence type="ECO:0000256" key="3">
    <source>
        <dbReference type="ARBA" id="ARBA00022771"/>
    </source>
</evidence>
<evidence type="ECO:0000256" key="5">
    <source>
        <dbReference type="ARBA" id="ARBA00023242"/>
    </source>
</evidence>
<evidence type="ECO:0000256" key="2">
    <source>
        <dbReference type="ARBA" id="ARBA00022723"/>
    </source>
</evidence>
<dbReference type="AlphaFoldDB" id="A0A0W0GD61"/>